<comment type="caution">
    <text evidence="2">The sequence shown here is derived from an EMBL/GenBank/DDBJ whole genome shotgun (WGS) entry which is preliminary data.</text>
</comment>
<name>A0A2A2M4R7_9BILA</name>
<evidence type="ECO:0000313" key="3">
    <source>
        <dbReference type="Proteomes" id="UP000218231"/>
    </source>
</evidence>
<proteinExistence type="predicted"/>
<dbReference type="AlphaFoldDB" id="A0A2A2M4R7"/>
<keyword evidence="3" id="KW-1185">Reference proteome</keyword>
<dbReference type="EMBL" id="LIAE01005290">
    <property type="protein sequence ID" value="PAV93434.1"/>
    <property type="molecule type" value="Genomic_DNA"/>
</dbReference>
<evidence type="ECO:0000256" key="1">
    <source>
        <dbReference type="SAM" id="MobiDB-lite"/>
    </source>
</evidence>
<sequence length="68" mass="7458">MLLQAGRNAGESQLVEEGQEHGRLPPFRAWKWTKWTVRDVPNAAACRGVGREGNSVGANGSVMACHRR</sequence>
<feature type="region of interest" description="Disordered" evidence="1">
    <location>
        <begin position="1"/>
        <end position="20"/>
    </location>
</feature>
<gene>
    <name evidence="2" type="ORF">WR25_02001</name>
</gene>
<reference evidence="2 3" key="1">
    <citation type="journal article" date="2017" name="Curr. Biol.">
        <title>Genome architecture and evolution of a unichromosomal asexual nematode.</title>
        <authorList>
            <person name="Fradin H."/>
            <person name="Zegar C."/>
            <person name="Gutwein M."/>
            <person name="Lucas J."/>
            <person name="Kovtun M."/>
            <person name="Corcoran D."/>
            <person name="Baugh L.R."/>
            <person name="Kiontke K."/>
            <person name="Gunsalus K."/>
            <person name="Fitch D.H."/>
            <person name="Piano F."/>
        </authorList>
    </citation>
    <scope>NUCLEOTIDE SEQUENCE [LARGE SCALE GENOMIC DNA]</scope>
    <source>
        <strain evidence="2">PF1309</strain>
    </source>
</reference>
<evidence type="ECO:0000313" key="2">
    <source>
        <dbReference type="EMBL" id="PAV93434.1"/>
    </source>
</evidence>
<protein>
    <submittedName>
        <fullName evidence="2">Uncharacterized protein</fullName>
    </submittedName>
</protein>
<accession>A0A2A2M4R7</accession>
<organism evidence="2 3">
    <name type="scientific">Diploscapter pachys</name>
    <dbReference type="NCBI Taxonomy" id="2018661"/>
    <lineage>
        <taxon>Eukaryota</taxon>
        <taxon>Metazoa</taxon>
        <taxon>Ecdysozoa</taxon>
        <taxon>Nematoda</taxon>
        <taxon>Chromadorea</taxon>
        <taxon>Rhabditida</taxon>
        <taxon>Rhabditina</taxon>
        <taxon>Rhabditomorpha</taxon>
        <taxon>Rhabditoidea</taxon>
        <taxon>Rhabditidae</taxon>
        <taxon>Diploscapter</taxon>
    </lineage>
</organism>
<dbReference type="Proteomes" id="UP000218231">
    <property type="component" value="Unassembled WGS sequence"/>
</dbReference>